<dbReference type="OMA" id="IYYLPYR"/>
<feature type="region of interest" description="Disordered" evidence="1">
    <location>
        <begin position="1"/>
        <end position="40"/>
    </location>
</feature>
<organism evidence="2 3">
    <name type="scientific">Serendipita indica (strain DSM 11827)</name>
    <name type="common">Root endophyte fungus</name>
    <name type="synonym">Piriformospora indica</name>
    <dbReference type="NCBI Taxonomy" id="1109443"/>
    <lineage>
        <taxon>Eukaryota</taxon>
        <taxon>Fungi</taxon>
        <taxon>Dikarya</taxon>
        <taxon>Basidiomycota</taxon>
        <taxon>Agaricomycotina</taxon>
        <taxon>Agaricomycetes</taxon>
        <taxon>Sebacinales</taxon>
        <taxon>Serendipitaceae</taxon>
        <taxon>Serendipita</taxon>
    </lineage>
</organism>
<proteinExistence type="predicted"/>
<dbReference type="EMBL" id="CAFZ01000001">
    <property type="protein sequence ID" value="CCA66393.1"/>
    <property type="molecule type" value="Genomic_DNA"/>
</dbReference>
<dbReference type="AlphaFoldDB" id="G4T537"/>
<keyword evidence="3" id="KW-1185">Reference proteome</keyword>
<feature type="compositionally biased region" description="Basic and acidic residues" evidence="1">
    <location>
        <begin position="18"/>
        <end position="29"/>
    </location>
</feature>
<reference evidence="2 3" key="1">
    <citation type="journal article" date="2011" name="PLoS Pathog.">
        <title>Endophytic Life Strategies Decoded by Genome and Transcriptome Analyses of the Mutualistic Root Symbiont Piriformospora indica.</title>
        <authorList>
            <person name="Zuccaro A."/>
            <person name="Lahrmann U."/>
            <person name="Guldener U."/>
            <person name="Langen G."/>
            <person name="Pfiffi S."/>
            <person name="Biedenkopf D."/>
            <person name="Wong P."/>
            <person name="Samans B."/>
            <person name="Grimm C."/>
            <person name="Basiewicz M."/>
            <person name="Murat C."/>
            <person name="Martin F."/>
            <person name="Kogel K.H."/>
        </authorList>
    </citation>
    <scope>NUCLEOTIDE SEQUENCE [LARGE SCALE GENOMIC DNA]</scope>
    <source>
        <strain evidence="2 3">DSM 11827</strain>
    </source>
</reference>
<evidence type="ECO:0000313" key="3">
    <source>
        <dbReference type="Proteomes" id="UP000007148"/>
    </source>
</evidence>
<feature type="region of interest" description="Disordered" evidence="1">
    <location>
        <begin position="225"/>
        <end position="253"/>
    </location>
</feature>
<comment type="caution">
    <text evidence="2">The sequence shown here is derived from an EMBL/GenBank/DDBJ whole genome shotgun (WGS) entry which is preliminary data.</text>
</comment>
<dbReference type="eggNOG" id="ENOG502S8HT">
    <property type="taxonomic scope" value="Eukaryota"/>
</dbReference>
<protein>
    <recommendedName>
        <fullName evidence="4">Pinin/SDK/MemA protein domain-containing protein</fullName>
    </recommendedName>
</protein>
<evidence type="ECO:0000256" key="1">
    <source>
        <dbReference type="SAM" id="MobiDB-lite"/>
    </source>
</evidence>
<dbReference type="InParanoid" id="G4T537"/>
<evidence type="ECO:0008006" key="4">
    <source>
        <dbReference type="Google" id="ProtNLM"/>
    </source>
</evidence>
<sequence length="253" mass="28545">MSDRAHSPPAQTNEAVDTQERGKVQSRPDRTRRKLDLSQNKRGAFSVLLGTLSKAKKEDKIRSASEAAQKRALLEKRLNAKLARETISAGRAEQSKRIQGTANKREQELAMKHSLMRHRQQQFPSLAKSLLSSDNTDTDPESLDWKETLSTINPPRRHGAKPTSTRSVIFYKPKILLGWQETLLNKREAAVTKALAEEWKAWQTECSEAREQISRLRKEAEELLKELPAADENDEEMKDAVEPAAVGESQPAE</sequence>
<dbReference type="HOGENOM" id="CLU_068517_1_0_1"/>
<gene>
    <name evidence="2" type="ORF">PIIN_00079</name>
</gene>
<evidence type="ECO:0000313" key="2">
    <source>
        <dbReference type="EMBL" id="CCA66393.1"/>
    </source>
</evidence>
<dbReference type="STRING" id="1109443.G4T537"/>
<name>G4T537_SERID</name>
<dbReference type="OrthoDB" id="330772at2759"/>
<dbReference type="Proteomes" id="UP000007148">
    <property type="component" value="Unassembled WGS sequence"/>
</dbReference>
<accession>G4T537</accession>